<accession>A0ABU2JPW8</accession>
<dbReference type="Proteomes" id="UP001183410">
    <property type="component" value="Unassembled WGS sequence"/>
</dbReference>
<dbReference type="InterPro" id="IPR002934">
    <property type="entry name" value="Polymerase_NTP_transf_dom"/>
</dbReference>
<comment type="caution">
    <text evidence="4">The sequence shown here is derived from an EMBL/GenBank/DDBJ whole genome shotgun (WGS) entry which is preliminary data.</text>
</comment>
<keyword evidence="1" id="KW-0808">Transferase</keyword>
<sequence length="269" mass="28264">MDEVLTAVLDHLDRERPGGPVGAYLYGSAAAGGLRPESDLDLLLVVSASLSAAERRSLVALLLAHSGWRGHAETFPAAAARRPVELTVLTLDQLGRLDQSAAGAAPPAYDFQYGEWLRAELVAGRLPRPTADPDVVILLATARSRNRVLRGPELTSLLPAIAPDRLRRAVLAVVPELLAGVAGDERNALLTLARVVVTLETGEIVPKDAAAAAVAPRLPAPARALLAHARAGYLGLVTDDWSGRTDQAAELAHTLAELARRQAGPTGRA</sequence>
<dbReference type="Pfam" id="PF01909">
    <property type="entry name" value="NTP_transf_2"/>
    <property type="match status" value="1"/>
</dbReference>
<evidence type="ECO:0000256" key="1">
    <source>
        <dbReference type="ARBA" id="ARBA00022679"/>
    </source>
</evidence>
<gene>
    <name evidence="4" type="ORF">RM844_12170</name>
</gene>
<dbReference type="CDD" id="cd05403">
    <property type="entry name" value="NT_KNTase_like"/>
    <property type="match status" value="1"/>
</dbReference>
<feature type="domain" description="Adenylyltransferase AadA C-terminal" evidence="3">
    <location>
        <begin position="157"/>
        <end position="256"/>
    </location>
</feature>
<dbReference type="EMBL" id="JAVREO010000006">
    <property type="protein sequence ID" value="MDT0267045.1"/>
    <property type="molecule type" value="Genomic_DNA"/>
</dbReference>
<dbReference type="RefSeq" id="WP_311667102.1">
    <property type="nucleotide sequence ID" value="NZ_JAVREO010000006.1"/>
</dbReference>
<name>A0ABU2JPW8_9ACTN</name>
<dbReference type="InterPro" id="IPR043519">
    <property type="entry name" value="NT_sf"/>
</dbReference>
<protein>
    <submittedName>
        <fullName evidence="4">DUF4111 domain-containing protein</fullName>
    </submittedName>
</protein>
<organism evidence="4 5">
    <name type="scientific">Streptomyces chisholmiae</name>
    <dbReference type="NCBI Taxonomy" id="3075540"/>
    <lineage>
        <taxon>Bacteria</taxon>
        <taxon>Bacillati</taxon>
        <taxon>Actinomycetota</taxon>
        <taxon>Actinomycetes</taxon>
        <taxon>Kitasatosporales</taxon>
        <taxon>Streptomycetaceae</taxon>
        <taxon>Streptomyces</taxon>
    </lineage>
</organism>
<evidence type="ECO:0000259" key="3">
    <source>
        <dbReference type="Pfam" id="PF13427"/>
    </source>
</evidence>
<evidence type="ECO:0000313" key="4">
    <source>
        <dbReference type="EMBL" id="MDT0267045.1"/>
    </source>
</evidence>
<dbReference type="Pfam" id="PF13427">
    <property type="entry name" value="AadA_C"/>
    <property type="match status" value="1"/>
</dbReference>
<reference evidence="5" key="1">
    <citation type="submission" date="2023-07" db="EMBL/GenBank/DDBJ databases">
        <title>30 novel species of actinomycetes from the DSMZ collection.</title>
        <authorList>
            <person name="Nouioui I."/>
        </authorList>
    </citation>
    <scope>NUCLEOTIDE SEQUENCE [LARGE SCALE GENOMIC DNA]</scope>
    <source>
        <strain evidence="5">DSM 44915</strain>
    </source>
</reference>
<dbReference type="SUPFAM" id="SSF81301">
    <property type="entry name" value="Nucleotidyltransferase"/>
    <property type="match status" value="1"/>
</dbReference>
<evidence type="ECO:0000259" key="2">
    <source>
        <dbReference type="Pfam" id="PF01909"/>
    </source>
</evidence>
<proteinExistence type="predicted"/>
<dbReference type="InterPro" id="IPR025184">
    <property type="entry name" value="AadA_C"/>
</dbReference>
<feature type="domain" description="Polymerase nucleotidyl transferase" evidence="2">
    <location>
        <begin position="14"/>
        <end position="51"/>
    </location>
</feature>
<evidence type="ECO:0000313" key="5">
    <source>
        <dbReference type="Proteomes" id="UP001183410"/>
    </source>
</evidence>
<keyword evidence="5" id="KW-1185">Reference proteome</keyword>
<dbReference type="Gene3D" id="3.30.460.10">
    <property type="entry name" value="Beta Polymerase, domain 2"/>
    <property type="match status" value="1"/>
</dbReference>